<evidence type="ECO:0000256" key="1">
    <source>
        <dbReference type="ARBA" id="ARBA00003065"/>
    </source>
</evidence>
<dbReference type="Proteomes" id="UP000709336">
    <property type="component" value="Unassembled WGS sequence"/>
</dbReference>
<dbReference type="InterPro" id="IPR022572">
    <property type="entry name" value="DNA_rep/recomb_RecO_N"/>
</dbReference>
<dbReference type="Gene3D" id="2.40.50.140">
    <property type="entry name" value="Nucleic acid-binding proteins"/>
    <property type="match status" value="1"/>
</dbReference>
<dbReference type="NCBIfam" id="TIGR00613">
    <property type="entry name" value="reco"/>
    <property type="match status" value="1"/>
</dbReference>
<dbReference type="InterPro" id="IPR042242">
    <property type="entry name" value="RecO_C"/>
</dbReference>
<dbReference type="PANTHER" id="PTHR33991">
    <property type="entry name" value="DNA REPAIR PROTEIN RECO"/>
    <property type="match status" value="1"/>
</dbReference>
<dbReference type="HAMAP" id="MF_00201">
    <property type="entry name" value="RecO"/>
    <property type="match status" value="1"/>
</dbReference>
<comment type="similarity">
    <text evidence="2 8">Belongs to the RecO family.</text>
</comment>
<comment type="caution">
    <text evidence="10">The sequence shown here is derived from an EMBL/GenBank/DDBJ whole genome shotgun (WGS) entry which is preliminary data.</text>
</comment>
<evidence type="ECO:0000256" key="5">
    <source>
        <dbReference type="ARBA" id="ARBA00023172"/>
    </source>
</evidence>
<protein>
    <recommendedName>
        <fullName evidence="3 8">DNA repair protein RecO</fullName>
    </recommendedName>
    <alternativeName>
        <fullName evidence="7 8">Recombination protein O</fullName>
    </alternativeName>
</protein>
<organism evidence="10 11">
    <name type="scientific">Alteromonas ponticola</name>
    <dbReference type="NCBI Taxonomy" id="2720613"/>
    <lineage>
        <taxon>Bacteria</taxon>
        <taxon>Pseudomonadati</taxon>
        <taxon>Pseudomonadota</taxon>
        <taxon>Gammaproteobacteria</taxon>
        <taxon>Alteromonadales</taxon>
        <taxon>Alteromonadaceae</taxon>
        <taxon>Alteromonas/Salinimonas group</taxon>
        <taxon>Alteromonas</taxon>
    </lineage>
</organism>
<dbReference type="EMBL" id="JAATNW010000005">
    <property type="protein sequence ID" value="NMH60431.1"/>
    <property type="molecule type" value="Genomic_DNA"/>
</dbReference>
<dbReference type="Pfam" id="PF11967">
    <property type="entry name" value="RecO_N"/>
    <property type="match status" value="1"/>
</dbReference>
<evidence type="ECO:0000256" key="7">
    <source>
        <dbReference type="ARBA" id="ARBA00033409"/>
    </source>
</evidence>
<dbReference type="Gene3D" id="1.20.1440.120">
    <property type="entry name" value="Recombination protein O, C-terminal domain"/>
    <property type="match status" value="1"/>
</dbReference>
<evidence type="ECO:0000313" key="10">
    <source>
        <dbReference type="EMBL" id="NMH60431.1"/>
    </source>
</evidence>
<reference evidence="10 11" key="1">
    <citation type="submission" date="2020-03" db="EMBL/GenBank/DDBJ databases">
        <title>Alteromonas ponticola sp. nov., isolated from seawater.</title>
        <authorList>
            <person name="Yoon J.-H."/>
            <person name="Kim Y.-O."/>
        </authorList>
    </citation>
    <scope>NUCLEOTIDE SEQUENCE [LARGE SCALE GENOMIC DNA]</scope>
    <source>
        <strain evidence="10 11">MYP5</strain>
    </source>
</reference>
<keyword evidence="11" id="KW-1185">Reference proteome</keyword>
<accession>A0ABX1R3E5</accession>
<evidence type="ECO:0000256" key="6">
    <source>
        <dbReference type="ARBA" id="ARBA00023204"/>
    </source>
</evidence>
<evidence type="ECO:0000259" key="9">
    <source>
        <dbReference type="Pfam" id="PF11967"/>
    </source>
</evidence>
<gene>
    <name evidence="8 10" type="primary">recO</name>
    <name evidence="10" type="ORF">HCJ96_10400</name>
</gene>
<name>A0ABX1R3E5_9ALTE</name>
<evidence type="ECO:0000256" key="8">
    <source>
        <dbReference type="HAMAP-Rule" id="MF_00201"/>
    </source>
</evidence>
<comment type="function">
    <text evidence="1 8">Involved in DNA repair and RecF pathway recombination.</text>
</comment>
<dbReference type="RefSeq" id="WP_169210988.1">
    <property type="nucleotide sequence ID" value="NZ_JAATNW010000005.1"/>
</dbReference>
<dbReference type="InterPro" id="IPR003717">
    <property type="entry name" value="RecO"/>
</dbReference>
<evidence type="ECO:0000256" key="4">
    <source>
        <dbReference type="ARBA" id="ARBA00022763"/>
    </source>
</evidence>
<feature type="domain" description="DNA replication/recombination mediator RecO N-terminal" evidence="9">
    <location>
        <begin position="8"/>
        <end position="77"/>
    </location>
</feature>
<evidence type="ECO:0000256" key="3">
    <source>
        <dbReference type="ARBA" id="ARBA00021310"/>
    </source>
</evidence>
<sequence>MPASSWLSACVLHRRPYRETSYLVDFFTLESGKLSAVAKGVRNTRNDRKSLLQPFQPLRIQVSGKSELKNLTQIEGASNAYGLAGFNLFCAMYLNELINRVLQPDLPVSELYEAYQRAVKALTNLSHGASSDAQIVLREFEFDLLAEMGLLADLSATFDTADAITPIDSYLFYPEQGLTLAPPQHPRGLSGRHLLAIAERQWSAEALRVAKYLNRIALRPLLGNKPLKSRELFIS</sequence>
<dbReference type="Pfam" id="PF02565">
    <property type="entry name" value="RecO_C"/>
    <property type="match status" value="1"/>
</dbReference>
<dbReference type="PANTHER" id="PTHR33991:SF1">
    <property type="entry name" value="DNA REPAIR PROTEIN RECO"/>
    <property type="match status" value="1"/>
</dbReference>
<dbReference type="InterPro" id="IPR037278">
    <property type="entry name" value="ARFGAP/RecO"/>
</dbReference>
<dbReference type="InterPro" id="IPR012340">
    <property type="entry name" value="NA-bd_OB-fold"/>
</dbReference>
<evidence type="ECO:0000256" key="2">
    <source>
        <dbReference type="ARBA" id="ARBA00007452"/>
    </source>
</evidence>
<dbReference type="SUPFAM" id="SSF57863">
    <property type="entry name" value="ArfGap/RecO-like zinc finger"/>
    <property type="match status" value="1"/>
</dbReference>
<proteinExistence type="inferred from homology"/>
<evidence type="ECO:0000313" key="11">
    <source>
        <dbReference type="Proteomes" id="UP000709336"/>
    </source>
</evidence>
<keyword evidence="6 8" id="KW-0234">DNA repair</keyword>
<keyword evidence="5 8" id="KW-0233">DNA recombination</keyword>
<keyword evidence="4 8" id="KW-0227">DNA damage</keyword>
<dbReference type="SUPFAM" id="SSF50249">
    <property type="entry name" value="Nucleic acid-binding proteins"/>
    <property type="match status" value="1"/>
</dbReference>